<dbReference type="EMBL" id="CM001403">
    <property type="protein sequence ID" value="EHQ24940.1"/>
    <property type="molecule type" value="Genomic_DNA"/>
</dbReference>
<dbReference type="InterPro" id="IPR000933">
    <property type="entry name" value="Glyco_hydro_29"/>
</dbReference>
<dbReference type="SUPFAM" id="SSF51445">
    <property type="entry name" value="(Trans)glycosidases"/>
    <property type="match status" value="1"/>
</dbReference>
<dbReference type="InterPro" id="IPR057739">
    <property type="entry name" value="Glyco_hydro_29_N"/>
</dbReference>
<dbReference type="InterPro" id="IPR017853">
    <property type="entry name" value="GH"/>
</dbReference>
<evidence type="ECO:0000313" key="9">
    <source>
        <dbReference type="Proteomes" id="UP000002774"/>
    </source>
</evidence>
<dbReference type="OrthoDB" id="107551at2"/>
<dbReference type="InterPro" id="IPR059177">
    <property type="entry name" value="GH29D-like_dom"/>
</dbReference>
<proteinExistence type="inferred from homology"/>
<dbReference type="RefSeq" id="WP_008504544.1">
    <property type="nucleotide sequence ID" value="NZ_CM001403.1"/>
</dbReference>
<feature type="chain" id="PRO_5003557543" description="alpha-L-fucosidase" evidence="6">
    <location>
        <begin position="19"/>
        <end position="703"/>
    </location>
</feature>
<protein>
    <recommendedName>
        <fullName evidence="2">alpha-L-fucosidase</fullName>
        <ecNumber evidence="2">3.2.1.51</ecNumber>
    </recommendedName>
</protein>
<accession>H1Y8C1</accession>
<dbReference type="GO" id="GO:0016139">
    <property type="term" value="P:glycoside catabolic process"/>
    <property type="evidence" value="ECO:0007669"/>
    <property type="project" value="TreeGrafter"/>
</dbReference>
<evidence type="ECO:0000256" key="2">
    <source>
        <dbReference type="ARBA" id="ARBA00012662"/>
    </source>
</evidence>
<evidence type="ECO:0000259" key="7">
    <source>
        <dbReference type="PROSITE" id="PS50022"/>
    </source>
</evidence>
<dbReference type="InterPro" id="IPR008979">
    <property type="entry name" value="Galactose-bd-like_sf"/>
</dbReference>
<dbReference type="GO" id="GO:0005764">
    <property type="term" value="C:lysosome"/>
    <property type="evidence" value="ECO:0007669"/>
    <property type="project" value="TreeGrafter"/>
</dbReference>
<dbReference type="GO" id="GO:0004560">
    <property type="term" value="F:alpha-L-fucosidase activity"/>
    <property type="evidence" value="ECO:0007669"/>
    <property type="project" value="InterPro"/>
</dbReference>
<keyword evidence="5" id="KW-0326">Glycosidase</keyword>
<gene>
    <name evidence="8" type="ORF">Mucpa_0759</name>
</gene>
<sequence>MKKLIILFLTFASPLAFGQLAPKPYGALPSKAQLNWHQMEMYCIIHFGVDTYTDKEWGFGDEDPKILNPVKFNAEQIVGAAKAGGFKGITVVAKHHDGLCLWPTKTTQHNITQASWKNGKGDMVKEYQLACQKLNIQMGIYCSPWDRNNAYYGKPEYLAIYQSQLRELYQNYGRLFISWHDGANGGDGYYGGTREVRKIDRTSYYHWPETWGITRQMQPSAAIFGDVGPDVRWVGNEEGYAGETCWATYDPKAPDAGKVAANGYSNYEEATEGTMHGTRWMPAECDVPLRPGWFYHASQNAQVKSPYTLLDLYYKSVGRGAALDLGLSPNRDGLLDTEDVASLKQFGDILTQTFAVNLAKQAKTTASNIRGKNNQKFGPGFLFDDDRYSYWATDDAVTTPELVLDMGKPVNFNVIRLRENIKLGQRIEAIEVDALLSGKWTKIASATSIGANRLIRLPQNISTSKVRLRIVKSAACVTLSDFGLYKEPVHVTAPHISRNKNGQVSINTDAPVAAIHYTTDGTRPGLNSPLYTGTITFPDGGSIKAIAMDGKKISEVAYEQFGLSKQDWKVMPGSTADHPERAIDEKGYSLWSTLQTDTTAKFAPAQIMVDMGKAQNITAFTYLPRQDKKTAGLIDQYEIAISNDGVNWQQVATGEFSNIRSNPIEQLVKLNGAHKARFFSFKALHAIDGNGITAAEIGVIIQH</sequence>
<dbReference type="STRING" id="714943.Mucpa_0759"/>
<dbReference type="InterPro" id="IPR000421">
    <property type="entry name" value="FA58C"/>
</dbReference>
<dbReference type="Pfam" id="PF01120">
    <property type="entry name" value="Alpha_L_fucos"/>
    <property type="match status" value="1"/>
</dbReference>
<dbReference type="AlphaFoldDB" id="H1Y8C1"/>
<feature type="domain" description="F5/8 type C" evidence="7">
    <location>
        <begin position="541"/>
        <end position="702"/>
    </location>
</feature>
<feature type="signal peptide" evidence="6">
    <location>
        <begin position="1"/>
        <end position="18"/>
    </location>
</feature>
<name>H1Y8C1_9SPHI</name>
<dbReference type="PANTHER" id="PTHR10030:SF37">
    <property type="entry name" value="ALPHA-L-FUCOSIDASE-RELATED"/>
    <property type="match status" value="1"/>
</dbReference>
<evidence type="ECO:0000256" key="4">
    <source>
        <dbReference type="ARBA" id="ARBA00022801"/>
    </source>
</evidence>
<keyword evidence="9" id="KW-1185">Reference proteome</keyword>
<keyword evidence="4" id="KW-0378">Hydrolase</keyword>
<dbReference type="Pfam" id="PF13290">
    <property type="entry name" value="CHB_HEX_C_1"/>
    <property type="match status" value="1"/>
</dbReference>
<keyword evidence="3 6" id="KW-0732">Signal</keyword>
<evidence type="ECO:0000256" key="3">
    <source>
        <dbReference type="ARBA" id="ARBA00022729"/>
    </source>
</evidence>
<dbReference type="Gene3D" id="2.60.120.260">
    <property type="entry name" value="Galactose-binding domain-like"/>
    <property type="match status" value="2"/>
</dbReference>
<dbReference type="HOGENOM" id="CLU_002934_7_0_10"/>
<dbReference type="PROSITE" id="PS50022">
    <property type="entry name" value="FA58C_3"/>
    <property type="match status" value="1"/>
</dbReference>
<dbReference type="Gene3D" id="3.20.20.80">
    <property type="entry name" value="Glycosidases"/>
    <property type="match status" value="1"/>
</dbReference>
<evidence type="ECO:0000313" key="8">
    <source>
        <dbReference type="EMBL" id="EHQ24940.1"/>
    </source>
</evidence>
<evidence type="ECO:0000256" key="1">
    <source>
        <dbReference type="ARBA" id="ARBA00007951"/>
    </source>
</evidence>
<reference evidence="8" key="1">
    <citation type="submission" date="2011-09" db="EMBL/GenBank/DDBJ databases">
        <title>The permanent draft genome of Mucilaginibacter paludis DSM 18603.</title>
        <authorList>
            <consortium name="US DOE Joint Genome Institute (JGI-PGF)"/>
            <person name="Lucas S."/>
            <person name="Han J."/>
            <person name="Lapidus A."/>
            <person name="Bruce D."/>
            <person name="Goodwin L."/>
            <person name="Pitluck S."/>
            <person name="Peters L."/>
            <person name="Kyrpides N."/>
            <person name="Mavromatis K."/>
            <person name="Ivanova N."/>
            <person name="Mikhailova N."/>
            <person name="Held B."/>
            <person name="Detter J.C."/>
            <person name="Tapia R."/>
            <person name="Han C."/>
            <person name="Land M."/>
            <person name="Hauser L."/>
            <person name="Markowitz V."/>
            <person name="Cheng J.-F."/>
            <person name="Hugenholtz P."/>
            <person name="Woyke T."/>
            <person name="Wu D."/>
            <person name="Tindall B."/>
            <person name="Brambilla E."/>
            <person name="Klenk H.-P."/>
            <person name="Eisen J.A."/>
        </authorList>
    </citation>
    <scope>NUCLEOTIDE SEQUENCE [LARGE SCALE GENOMIC DNA]</scope>
    <source>
        <strain evidence="8">DSM 18603</strain>
    </source>
</reference>
<evidence type="ECO:0000256" key="6">
    <source>
        <dbReference type="SAM" id="SignalP"/>
    </source>
</evidence>
<dbReference type="SUPFAM" id="SSF49785">
    <property type="entry name" value="Galactose-binding domain-like"/>
    <property type="match status" value="2"/>
</dbReference>
<dbReference type="SMART" id="SM00812">
    <property type="entry name" value="Alpha_L_fucos"/>
    <property type="match status" value="1"/>
</dbReference>
<dbReference type="GO" id="GO:0006004">
    <property type="term" value="P:fucose metabolic process"/>
    <property type="evidence" value="ECO:0007669"/>
    <property type="project" value="TreeGrafter"/>
</dbReference>
<dbReference type="eggNOG" id="COG3669">
    <property type="taxonomic scope" value="Bacteria"/>
</dbReference>
<dbReference type="PANTHER" id="PTHR10030">
    <property type="entry name" value="ALPHA-L-FUCOSIDASE"/>
    <property type="match status" value="1"/>
</dbReference>
<dbReference type="Pfam" id="PF00754">
    <property type="entry name" value="F5_F8_type_C"/>
    <property type="match status" value="2"/>
</dbReference>
<dbReference type="EC" id="3.2.1.51" evidence="2"/>
<dbReference type="Proteomes" id="UP000002774">
    <property type="component" value="Chromosome"/>
</dbReference>
<organism evidence="8 9">
    <name type="scientific">Mucilaginibacter paludis DSM 18603</name>
    <dbReference type="NCBI Taxonomy" id="714943"/>
    <lineage>
        <taxon>Bacteria</taxon>
        <taxon>Pseudomonadati</taxon>
        <taxon>Bacteroidota</taxon>
        <taxon>Sphingobacteriia</taxon>
        <taxon>Sphingobacteriales</taxon>
        <taxon>Sphingobacteriaceae</taxon>
        <taxon>Mucilaginibacter</taxon>
    </lineage>
</organism>
<comment type="similarity">
    <text evidence="1">Belongs to the glycosyl hydrolase 29 family.</text>
</comment>
<evidence type="ECO:0000256" key="5">
    <source>
        <dbReference type="ARBA" id="ARBA00023295"/>
    </source>
</evidence>